<evidence type="ECO:0000256" key="6">
    <source>
        <dbReference type="ARBA" id="ARBA00032162"/>
    </source>
</evidence>
<evidence type="ECO:0000256" key="7">
    <source>
        <dbReference type="ARBA" id="ARBA00032272"/>
    </source>
</evidence>
<dbReference type="RefSeq" id="WP_145025711.1">
    <property type="nucleotide sequence ID" value="NZ_VLLN01000038.1"/>
</dbReference>
<dbReference type="Gene3D" id="3.90.79.10">
    <property type="entry name" value="Nucleoside Triphosphate Pyrophosphohydrolase"/>
    <property type="match status" value="1"/>
</dbReference>
<dbReference type="GO" id="GO:0005829">
    <property type="term" value="C:cytosol"/>
    <property type="evidence" value="ECO:0007669"/>
    <property type="project" value="TreeGrafter"/>
</dbReference>
<dbReference type="GO" id="GO:0006753">
    <property type="term" value="P:nucleoside phosphate metabolic process"/>
    <property type="evidence" value="ECO:0007669"/>
    <property type="project" value="TreeGrafter"/>
</dbReference>
<dbReference type="SUPFAM" id="SSF55811">
    <property type="entry name" value="Nudix"/>
    <property type="match status" value="1"/>
</dbReference>
<dbReference type="Pfam" id="PF00293">
    <property type="entry name" value="NUDIX"/>
    <property type="match status" value="1"/>
</dbReference>
<proteinExistence type="inferred from homology"/>
<evidence type="ECO:0000313" key="10">
    <source>
        <dbReference type="Proteomes" id="UP000319449"/>
    </source>
</evidence>
<dbReference type="PANTHER" id="PTHR11839:SF18">
    <property type="entry name" value="NUDIX HYDROLASE DOMAIN-CONTAINING PROTEIN"/>
    <property type="match status" value="1"/>
</dbReference>
<dbReference type="InterPro" id="IPR000086">
    <property type="entry name" value="NUDIX_hydrolase_dom"/>
</dbReference>
<dbReference type="InterPro" id="IPR015797">
    <property type="entry name" value="NUDIX_hydrolase-like_dom_sf"/>
</dbReference>
<keyword evidence="5" id="KW-0378">Hydrolase</keyword>
<dbReference type="FunFam" id="3.90.79.10:FF:000024">
    <property type="entry name" value="ADP-ribose pyrophosphatase"/>
    <property type="match status" value="1"/>
</dbReference>
<gene>
    <name evidence="9" type="ORF">JN12_03789</name>
</gene>
<evidence type="ECO:0000259" key="8">
    <source>
        <dbReference type="PROSITE" id="PS51462"/>
    </source>
</evidence>
<evidence type="ECO:0000256" key="4">
    <source>
        <dbReference type="ARBA" id="ARBA00016377"/>
    </source>
</evidence>
<comment type="similarity">
    <text evidence="3">Belongs to the Nudix hydrolase family. NudK subfamily.</text>
</comment>
<comment type="cofactor">
    <cofactor evidence="2">
        <name>Mg(2+)</name>
        <dbReference type="ChEBI" id="CHEBI:18420"/>
    </cofactor>
</comment>
<evidence type="ECO:0000313" key="9">
    <source>
        <dbReference type="EMBL" id="TWJ13537.1"/>
    </source>
</evidence>
<protein>
    <recommendedName>
        <fullName evidence="4">GDP-mannose pyrophosphatase</fullName>
    </recommendedName>
    <alternativeName>
        <fullName evidence="6">GDP-mannose hydrolase</fullName>
    </alternativeName>
    <alternativeName>
        <fullName evidence="7">GDPMK</fullName>
    </alternativeName>
</protein>
<dbReference type="EMBL" id="VLLN01000038">
    <property type="protein sequence ID" value="TWJ13537.1"/>
    <property type="molecule type" value="Genomic_DNA"/>
</dbReference>
<reference evidence="9 10" key="1">
    <citation type="submission" date="2019-07" db="EMBL/GenBank/DDBJ databases">
        <title>Genomic Encyclopedia of Archaeal and Bacterial Type Strains, Phase II (KMG-II): from individual species to whole genera.</title>
        <authorList>
            <person name="Goeker M."/>
        </authorList>
    </citation>
    <scope>NUCLEOTIDE SEQUENCE [LARGE SCALE GENOMIC DNA]</scope>
    <source>
        <strain evidence="9 10">ATCC BAA-1139</strain>
    </source>
</reference>
<name>A0A562V732_9BACT</name>
<dbReference type="GO" id="GO:0019693">
    <property type="term" value="P:ribose phosphate metabolic process"/>
    <property type="evidence" value="ECO:0007669"/>
    <property type="project" value="TreeGrafter"/>
</dbReference>
<dbReference type="PANTHER" id="PTHR11839">
    <property type="entry name" value="UDP/ADP-SUGAR PYROPHOSPHATASE"/>
    <property type="match status" value="1"/>
</dbReference>
<dbReference type="OrthoDB" id="9806150at2"/>
<dbReference type="GO" id="GO:0016787">
    <property type="term" value="F:hydrolase activity"/>
    <property type="evidence" value="ECO:0007669"/>
    <property type="project" value="UniProtKB-KW"/>
</dbReference>
<dbReference type="CDD" id="cd03424">
    <property type="entry name" value="NUDIX_ADPRase_Nudt5_UGPPase_Nudt14"/>
    <property type="match status" value="1"/>
</dbReference>
<accession>A0A562V732</accession>
<evidence type="ECO:0000256" key="3">
    <source>
        <dbReference type="ARBA" id="ARBA00007275"/>
    </source>
</evidence>
<organism evidence="9 10">
    <name type="scientific">Geobacter argillaceus</name>
    <dbReference type="NCBI Taxonomy" id="345631"/>
    <lineage>
        <taxon>Bacteria</taxon>
        <taxon>Pseudomonadati</taxon>
        <taxon>Thermodesulfobacteriota</taxon>
        <taxon>Desulfuromonadia</taxon>
        <taxon>Geobacterales</taxon>
        <taxon>Geobacteraceae</taxon>
        <taxon>Geobacter</taxon>
    </lineage>
</organism>
<comment type="catalytic activity">
    <reaction evidence="1">
        <text>GDP-alpha-D-mannose + H2O = alpha-D-mannose 1-phosphate + GMP + 2 H(+)</text>
        <dbReference type="Rhea" id="RHEA:27978"/>
        <dbReference type="ChEBI" id="CHEBI:15377"/>
        <dbReference type="ChEBI" id="CHEBI:15378"/>
        <dbReference type="ChEBI" id="CHEBI:57527"/>
        <dbReference type="ChEBI" id="CHEBI:58115"/>
        <dbReference type="ChEBI" id="CHEBI:58409"/>
    </reaction>
</comment>
<evidence type="ECO:0000256" key="2">
    <source>
        <dbReference type="ARBA" id="ARBA00001946"/>
    </source>
</evidence>
<dbReference type="Proteomes" id="UP000319449">
    <property type="component" value="Unassembled WGS sequence"/>
</dbReference>
<evidence type="ECO:0000256" key="5">
    <source>
        <dbReference type="ARBA" id="ARBA00022801"/>
    </source>
</evidence>
<comment type="caution">
    <text evidence="9">The sequence shown here is derived from an EMBL/GenBank/DDBJ whole genome shotgun (WGS) entry which is preliminary data.</text>
</comment>
<keyword evidence="10" id="KW-1185">Reference proteome</keyword>
<sequence length="173" mass="18796">MVTRDRQMLFQGLVVNLEQFDVQVGSKGWHTFQVVRHPGGVGVLPLHADGSVTLIRQLRPAVDATLLEIPAGRLDKGEEPADCGRRELLEETGLSAETLIPLGMLHTSPGVFDEAIHLFLATDLHQGIAQPEAYEEIETVRLPLADALVMARDGRISDGKTIAALFRGAGRES</sequence>
<dbReference type="PROSITE" id="PS51462">
    <property type="entry name" value="NUDIX"/>
    <property type="match status" value="1"/>
</dbReference>
<evidence type="ECO:0000256" key="1">
    <source>
        <dbReference type="ARBA" id="ARBA00000847"/>
    </source>
</evidence>
<feature type="domain" description="Nudix hydrolase" evidence="8">
    <location>
        <begin position="36"/>
        <end position="162"/>
    </location>
</feature>
<dbReference type="AlphaFoldDB" id="A0A562V732"/>